<evidence type="ECO:0000313" key="7">
    <source>
        <dbReference type="EMBL" id="MFL9877942.1"/>
    </source>
</evidence>
<feature type="domain" description="Peptidase M16 C-terminal" evidence="6">
    <location>
        <begin position="214"/>
        <end position="387"/>
    </location>
</feature>
<evidence type="ECO:0000256" key="1">
    <source>
        <dbReference type="ARBA" id="ARBA00001947"/>
    </source>
</evidence>
<evidence type="ECO:0000256" key="4">
    <source>
        <dbReference type="SAM" id="SignalP"/>
    </source>
</evidence>
<organism evidence="7 8">
    <name type="scientific">Herbaspirillum rhizosphaerae</name>
    <dbReference type="NCBI Taxonomy" id="346179"/>
    <lineage>
        <taxon>Bacteria</taxon>
        <taxon>Pseudomonadati</taxon>
        <taxon>Pseudomonadota</taxon>
        <taxon>Betaproteobacteria</taxon>
        <taxon>Burkholderiales</taxon>
        <taxon>Oxalobacteraceae</taxon>
        <taxon>Herbaspirillum</taxon>
    </lineage>
</organism>
<feature type="domain" description="Peptidase M16 C-terminal" evidence="6">
    <location>
        <begin position="660"/>
        <end position="838"/>
    </location>
</feature>
<gene>
    <name evidence="7" type="ORF">PQR63_06120</name>
</gene>
<keyword evidence="8" id="KW-1185">Reference proteome</keyword>
<feature type="domain" description="Peptidase M16 N-terminal" evidence="5">
    <location>
        <begin position="64"/>
        <end position="205"/>
    </location>
</feature>
<evidence type="ECO:0000259" key="6">
    <source>
        <dbReference type="Pfam" id="PF05193"/>
    </source>
</evidence>
<dbReference type="PANTHER" id="PTHR11851">
    <property type="entry name" value="METALLOPROTEASE"/>
    <property type="match status" value="1"/>
</dbReference>
<dbReference type="EMBL" id="JAQQFR010000003">
    <property type="protein sequence ID" value="MFL9877942.1"/>
    <property type="molecule type" value="Genomic_DNA"/>
</dbReference>
<dbReference type="PANTHER" id="PTHR11851:SF49">
    <property type="entry name" value="MITOCHONDRIAL-PROCESSING PEPTIDASE SUBUNIT ALPHA"/>
    <property type="match status" value="1"/>
</dbReference>
<dbReference type="InterPro" id="IPR050361">
    <property type="entry name" value="MPP/UQCRC_Complex"/>
</dbReference>
<dbReference type="InterPro" id="IPR007863">
    <property type="entry name" value="Peptidase_M16_C"/>
</dbReference>
<dbReference type="PROSITE" id="PS00143">
    <property type="entry name" value="INSULINASE"/>
    <property type="match status" value="1"/>
</dbReference>
<evidence type="ECO:0000313" key="8">
    <source>
        <dbReference type="Proteomes" id="UP001629214"/>
    </source>
</evidence>
<dbReference type="InterPro" id="IPR001431">
    <property type="entry name" value="Pept_M16_Zn_BS"/>
</dbReference>
<evidence type="ECO:0000256" key="2">
    <source>
        <dbReference type="ARBA" id="ARBA00007261"/>
    </source>
</evidence>
<dbReference type="SUPFAM" id="SSF63411">
    <property type="entry name" value="LuxS/MPP-like metallohydrolase"/>
    <property type="match status" value="4"/>
</dbReference>
<dbReference type="Proteomes" id="UP001629214">
    <property type="component" value="Unassembled WGS sequence"/>
</dbReference>
<dbReference type="Gene3D" id="3.30.830.10">
    <property type="entry name" value="Metalloenzyme, LuxS/M16 peptidase-like"/>
    <property type="match status" value="4"/>
</dbReference>
<sequence>MPLLRPASFSRRIARYTLPLLLTFAAAAAAQAPAALPSGVTQGPSAEGISEYRFSNGFKLLLMPDASKPTVTVNMTYLVGSRQENYGETGMAHLLEHLMFKGTPKHSAIPQEFSKRGMNFNGTTSLDRTNYYEFFPAGDENLQWAITMEADRMLNSFIARKDLDSEMTVVRNEFESGENSPSSVMVKRMQSVAFDWHNYGNATIGNRSDIEHVKIENLQAFYRTYYQPDNAVLLIAGKFDPTKVLEWVNQSFGKMAKPTRALPDFWTVEPTQDGERQFTIRRSGDVQLVYVGYKIPAGLHIDSDAIGVAADILADTPNGRLHKLLVETGKASAIMQFQLGGYAPGLQIIGAVVKKGEPLEPVRQALTDAIESFATTPPTEAEMARVRVSNANAYEKLLSDHQRIGIALSNVLALGDWRLLFAGRDQVAAMTPQQVATAAASYFRRDNRTVGLFVPEDQPQRSDIPAAPSIDSALKNYQPRAAIATGEAFDSSPANLDLRTQHIRIGGLKVALLPKKTRGQTVSVSMKLDWGDTQSLFGKRTVAGMTGEMLGRGSQSMTREQLADEFARLKISGGVYNFQTTRGNLDAALRLMADVLQHPRFDAAEFEQLRKQTLVSLESSRNDPTSRAQEALAKHFDHYPAGDWRAARSLDLRIAEVQAVSLDDVKAFHRNFYGASNGEIAIVGDFDSDAAARTIQQNLSNWTSAAPYQRVLQDYADIAPARLMINTPDKENGTLIARLNLDMRDEDPDYPALVVANYLIGGASLKSRLADRVRQRDGLSYSVSSFLSVSAISNAAQIGIGAIAAPQNLDKVDAAIREELQRMLKDGFTQEELDRAKSGIRQQREQARAQDDTISNGWVNLLDLDRTYAWAAQLDQRIAALTLDQINDVVRKRLTLDKMSVVIARDESKAKQP</sequence>
<name>A0ABW8Z4H4_9BURK</name>
<reference evidence="7 8" key="1">
    <citation type="journal article" date="2024" name="Chem. Sci.">
        <title>Discovery of megapolipeptins by genome mining of a Burkholderiales bacteria collection.</title>
        <authorList>
            <person name="Paulo B.S."/>
            <person name="Recchia M.J.J."/>
            <person name="Lee S."/>
            <person name="Fergusson C.H."/>
            <person name="Romanowski S.B."/>
            <person name="Hernandez A."/>
            <person name="Krull N."/>
            <person name="Liu D.Y."/>
            <person name="Cavanagh H."/>
            <person name="Bos A."/>
            <person name="Gray C.A."/>
            <person name="Murphy B.T."/>
            <person name="Linington R.G."/>
            <person name="Eustaquio A.S."/>
        </authorList>
    </citation>
    <scope>NUCLEOTIDE SEQUENCE [LARGE SCALE GENOMIC DNA]</scope>
    <source>
        <strain evidence="7 8">RL21-008-BIB-B</strain>
    </source>
</reference>
<dbReference type="InterPro" id="IPR011249">
    <property type="entry name" value="Metalloenz_LuxS/M16"/>
</dbReference>
<comment type="cofactor">
    <cofactor evidence="1">
        <name>Zn(2+)</name>
        <dbReference type="ChEBI" id="CHEBI:29105"/>
    </cofactor>
</comment>
<evidence type="ECO:0000256" key="3">
    <source>
        <dbReference type="RuleBase" id="RU004447"/>
    </source>
</evidence>
<comment type="similarity">
    <text evidence="2 3">Belongs to the peptidase M16 family.</text>
</comment>
<comment type="caution">
    <text evidence="7">The sequence shown here is derived from an EMBL/GenBank/DDBJ whole genome shotgun (WGS) entry which is preliminary data.</text>
</comment>
<dbReference type="Pfam" id="PF00675">
    <property type="entry name" value="Peptidase_M16"/>
    <property type="match status" value="1"/>
</dbReference>
<feature type="chain" id="PRO_5046874920" evidence="4">
    <location>
        <begin position="35"/>
        <end position="913"/>
    </location>
</feature>
<feature type="signal peptide" evidence="4">
    <location>
        <begin position="1"/>
        <end position="34"/>
    </location>
</feature>
<protein>
    <submittedName>
        <fullName evidence="7">Pitrilysin family protein</fullName>
    </submittedName>
</protein>
<accession>A0ABW8Z4H4</accession>
<proteinExistence type="inferred from homology"/>
<dbReference type="Pfam" id="PF05193">
    <property type="entry name" value="Peptidase_M16_C"/>
    <property type="match status" value="2"/>
</dbReference>
<evidence type="ECO:0000259" key="5">
    <source>
        <dbReference type="Pfam" id="PF00675"/>
    </source>
</evidence>
<keyword evidence="4" id="KW-0732">Signal</keyword>
<dbReference type="InterPro" id="IPR011765">
    <property type="entry name" value="Pept_M16_N"/>
</dbReference>
<dbReference type="RefSeq" id="WP_408166518.1">
    <property type="nucleotide sequence ID" value="NZ_JAQQFR010000003.1"/>
</dbReference>